<dbReference type="KEGG" id="nsr:NS506_01984"/>
<gene>
    <name evidence="1" type="ORF">NS506_01984</name>
    <name evidence="2" type="ORF">NSK11_contig00034-0036</name>
</gene>
<reference evidence="3" key="1">
    <citation type="submission" date="2015-07" db="EMBL/GenBank/DDBJ databases">
        <title>Nocardia seriolae U-1 whole genome shotgun sequence.</title>
        <authorList>
            <person name="Imajoh M."/>
            <person name="Fukumoto Y."/>
            <person name="Sukeda M."/>
            <person name="Yamane J."/>
            <person name="Yamasaki K."/>
            <person name="Shimizu M."/>
            <person name="Ohnishi K."/>
            <person name="Oshima S."/>
        </authorList>
    </citation>
    <scope>NUCLEOTIDE SEQUENCE [LARGE SCALE GENOMIC DNA]</scope>
    <source>
        <strain evidence="3">U-1</strain>
    </source>
</reference>
<proteinExistence type="predicted"/>
<evidence type="ECO:0000313" key="2">
    <source>
        <dbReference type="EMBL" id="GAP28402.1"/>
    </source>
</evidence>
<evidence type="ECO:0000313" key="3">
    <source>
        <dbReference type="Proteomes" id="UP000037179"/>
    </source>
</evidence>
<dbReference type="Proteomes" id="UP000037179">
    <property type="component" value="Unassembled WGS sequence"/>
</dbReference>
<evidence type="ECO:0000313" key="4">
    <source>
        <dbReference type="Proteomes" id="UP000180166"/>
    </source>
</evidence>
<evidence type="ECO:0008006" key="5">
    <source>
        <dbReference type="Google" id="ProtNLM"/>
    </source>
</evidence>
<protein>
    <recommendedName>
        <fullName evidence="5">Ribbon-helix-helix protein CopG domain-containing protein</fullName>
    </recommendedName>
</protein>
<dbReference type="AlphaFoldDB" id="A0ABC9YSG0"/>
<name>A0ABC9YSG0_9NOCA</name>
<keyword evidence="3" id="KW-1185">Reference proteome</keyword>
<dbReference type="EMBL" id="BBYQ01000034">
    <property type="protein sequence ID" value="GAP28402.1"/>
    <property type="molecule type" value="Genomic_DNA"/>
</dbReference>
<accession>A0ABC9YSG0</accession>
<dbReference type="EMBL" id="CP017839">
    <property type="protein sequence ID" value="APA96051.1"/>
    <property type="molecule type" value="Genomic_DNA"/>
</dbReference>
<sequence length="76" mass="8359">MYGDTFHIMATKQVSITVDEQIIAAIERISGGNRSAGFERAARAYLLTSAARSMTADEEQQLADFDATCEEWRNGA</sequence>
<dbReference type="Proteomes" id="UP000180166">
    <property type="component" value="Chromosome"/>
</dbReference>
<reference evidence="1 4" key="3">
    <citation type="submission" date="2016-10" db="EMBL/GenBank/DDBJ databases">
        <title>Genome sequence of Nocardia seriolae strain EM150506, isolated from Anguila japonica.</title>
        <authorList>
            <person name="Han H.-J."/>
        </authorList>
    </citation>
    <scope>NUCLEOTIDE SEQUENCE [LARGE SCALE GENOMIC DNA]</scope>
    <source>
        <strain evidence="1 4">EM150506</strain>
    </source>
</reference>
<organism evidence="2 3">
    <name type="scientific">Nocardia seriolae</name>
    <dbReference type="NCBI Taxonomy" id="37332"/>
    <lineage>
        <taxon>Bacteria</taxon>
        <taxon>Bacillati</taxon>
        <taxon>Actinomycetota</taxon>
        <taxon>Actinomycetes</taxon>
        <taxon>Mycobacteriales</taxon>
        <taxon>Nocardiaceae</taxon>
        <taxon>Nocardia</taxon>
    </lineage>
</organism>
<evidence type="ECO:0000313" key="1">
    <source>
        <dbReference type="EMBL" id="APA96051.1"/>
    </source>
</evidence>
<reference evidence="2 3" key="2">
    <citation type="journal article" date="2016" name="Genome Announc.">
        <title>Draft Genome Sequence of Erythromycin- and Oxytetracycline-Sensitive Nocardia seriolae Strain U-1 (NBRC 110359).</title>
        <authorList>
            <person name="Imajoh M."/>
            <person name="Sukeda M."/>
            <person name="Shimizu M."/>
            <person name="Yamane J."/>
            <person name="Ohnishi K."/>
            <person name="Oshima S."/>
        </authorList>
    </citation>
    <scope>NUCLEOTIDE SEQUENCE [LARGE SCALE GENOMIC DNA]</scope>
    <source>
        <strain evidence="2 3">U-1</strain>
    </source>
</reference>